<dbReference type="Pfam" id="PF08352">
    <property type="entry name" value="oligo_HPY"/>
    <property type="match status" value="1"/>
</dbReference>
<name>A0A3N2BDM5_9MICO</name>
<dbReference type="InterPro" id="IPR003593">
    <property type="entry name" value="AAA+_ATPase"/>
</dbReference>
<dbReference type="InterPro" id="IPR013563">
    <property type="entry name" value="Oligopep_ABC_C"/>
</dbReference>
<dbReference type="GO" id="GO:0005524">
    <property type="term" value="F:ATP binding"/>
    <property type="evidence" value="ECO:0007669"/>
    <property type="project" value="UniProtKB-KW"/>
</dbReference>
<dbReference type="NCBIfam" id="TIGR01727">
    <property type="entry name" value="oligo_HPY"/>
    <property type="match status" value="1"/>
</dbReference>
<accession>A0A3N2BDM5</accession>
<dbReference type="SMART" id="SM00382">
    <property type="entry name" value="AAA"/>
    <property type="match status" value="1"/>
</dbReference>
<dbReference type="FunFam" id="3.40.50.300:FF:000016">
    <property type="entry name" value="Oligopeptide ABC transporter ATP-binding component"/>
    <property type="match status" value="1"/>
</dbReference>
<evidence type="ECO:0000313" key="6">
    <source>
        <dbReference type="EMBL" id="ROR73144.1"/>
    </source>
</evidence>
<evidence type="ECO:0000256" key="3">
    <source>
        <dbReference type="ARBA" id="ARBA00022741"/>
    </source>
</evidence>
<dbReference type="PROSITE" id="PS50893">
    <property type="entry name" value="ABC_TRANSPORTER_2"/>
    <property type="match status" value="1"/>
</dbReference>
<dbReference type="InterPro" id="IPR017871">
    <property type="entry name" value="ABC_transporter-like_CS"/>
</dbReference>
<comment type="caution">
    <text evidence="6">The sequence shown here is derived from an EMBL/GenBank/DDBJ whole genome shotgun (WGS) entry which is preliminary data.</text>
</comment>
<dbReference type="GO" id="GO:0015833">
    <property type="term" value="P:peptide transport"/>
    <property type="evidence" value="ECO:0007669"/>
    <property type="project" value="InterPro"/>
</dbReference>
<keyword evidence="4 6" id="KW-0067">ATP-binding</keyword>
<dbReference type="PANTHER" id="PTHR43776:SF7">
    <property type="entry name" value="D,D-DIPEPTIDE TRANSPORT ATP-BINDING PROTEIN DDPF-RELATED"/>
    <property type="match status" value="1"/>
</dbReference>
<protein>
    <submittedName>
        <fullName evidence="6">Peptide/nickel transport system ATP-binding protein</fullName>
    </submittedName>
</protein>
<evidence type="ECO:0000256" key="4">
    <source>
        <dbReference type="ARBA" id="ARBA00022840"/>
    </source>
</evidence>
<dbReference type="SUPFAM" id="SSF52540">
    <property type="entry name" value="P-loop containing nucleoside triphosphate hydrolases"/>
    <property type="match status" value="1"/>
</dbReference>
<reference evidence="6 7" key="1">
    <citation type="submission" date="2018-11" db="EMBL/GenBank/DDBJ databases">
        <title>Sequencing the genomes of 1000 actinobacteria strains.</title>
        <authorList>
            <person name="Klenk H.-P."/>
        </authorList>
    </citation>
    <scope>NUCLEOTIDE SEQUENCE [LARGE SCALE GENOMIC DNA]</scope>
    <source>
        <strain evidence="6 7">DSM 11294</strain>
    </source>
</reference>
<dbReference type="EMBL" id="RKHK01000001">
    <property type="protein sequence ID" value="ROR73144.1"/>
    <property type="molecule type" value="Genomic_DNA"/>
</dbReference>
<organism evidence="6 7">
    <name type="scientific">Bogoriella caseilytica</name>
    <dbReference type="NCBI Taxonomy" id="56055"/>
    <lineage>
        <taxon>Bacteria</taxon>
        <taxon>Bacillati</taxon>
        <taxon>Actinomycetota</taxon>
        <taxon>Actinomycetes</taxon>
        <taxon>Micrococcales</taxon>
        <taxon>Bogoriellaceae</taxon>
        <taxon>Bogoriella</taxon>
    </lineage>
</organism>
<keyword evidence="3" id="KW-0547">Nucleotide-binding</keyword>
<gene>
    <name evidence="6" type="ORF">EDD31_1510</name>
</gene>
<comment type="similarity">
    <text evidence="1">Belongs to the ABC transporter superfamily.</text>
</comment>
<keyword evidence="7" id="KW-1185">Reference proteome</keyword>
<dbReference type="RefSeq" id="WP_123303602.1">
    <property type="nucleotide sequence ID" value="NZ_RKHK01000001.1"/>
</dbReference>
<evidence type="ECO:0000313" key="7">
    <source>
        <dbReference type="Proteomes" id="UP000280668"/>
    </source>
</evidence>
<proteinExistence type="inferred from homology"/>
<keyword evidence="2" id="KW-0813">Transport</keyword>
<dbReference type="Proteomes" id="UP000280668">
    <property type="component" value="Unassembled WGS sequence"/>
</dbReference>
<sequence length="367" mass="40530">MTAVDASESPAAPAGARSPMLRVEQLTREFRVAKNLSFPAVDEVSFTLHQGETLSVVGESGCGKSTLGRCIVRGIESSSGEVNYTPPGGEEVDFLKLKGRDFKQVRKDIQMIFQDPFSSLNPRHTVFEIIAEPLRATTNMSKAELRGKVREIMAKVGLDPSHLRRYPHSFSGGQRQRIGIARALVTNPQVIVADEAVSALDVSIQAQIINLLRDLQEELGLTYLFIAHDLSIVEYISDRVAVMYLGQIVELAETSAIFSSPRHPYTEILLSAVPQPDPDVRRKRIVPKGEVPSPASRPPGCLFAPRCHYATERCHEERPSLREVEEGRFSACHYAEELSLRGLAQLSVTAGDDDMEAREDPAREAEL</sequence>
<dbReference type="GO" id="GO:0016887">
    <property type="term" value="F:ATP hydrolysis activity"/>
    <property type="evidence" value="ECO:0007669"/>
    <property type="project" value="InterPro"/>
</dbReference>
<evidence type="ECO:0000256" key="2">
    <source>
        <dbReference type="ARBA" id="ARBA00022448"/>
    </source>
</evidence>
<dbReference type="Gene3D" id="3.40.50.300">
    <property type="entry name" value="P-loop containing nucleotide triphosphate hydrolases"/>
    <property type="match status" value="1"/>
</dbReference>
<dbReference type="CDD" id="cd03257">
    <property type="entry name" value="ABC_NikE_OppD_transporters"/>
    <property type="match status" value="1"/>
</dbReference>
<feature type="domain" description="ABC transporter" evidence="5">
    <location>
        <begin position="21"/>
        <end position="270"/>
    </location>
</feature>
<dbReference type="InterPro" id="IPR003439">
    <property type="entry name" value="ABC_transporter-like_ATP-bd"/>
</dbReference>
<evidence type="ECO:0000256" key="1">
    <source>
        <dbReference type="ARBA" id="ARBA00005417"/>
    </source>
</evidence>
<dbReference type="PROSITE" id="PS00211">
    <property type="entry name" value="ABC_TRANSPORTER_1"/>
    <property type="match status" value="1"/>
</dbReference>
<dbReference type="InterPro" id="IPR050319">
    <property type="entry name" value="ABC_transp_ATP-bind"/>
</dbReference>
<dbReference type="GO" id="GO:0055085">
    <property type="term" value="P:transmembrane transport"/>
    <property type="evidence" value="ECO:0007669"/>
    <property type="project" value="UniProtKB-ARBA"/>
</dbReference>
<dbReference type="AlphaFoldDB" id="A0A3N2BDM5"/>
<dbReference type="Pfam" id="PF00005">
    <property type="entry name" value="ABC_tran"/>
    <property type="match status" value="1"/>
</dbReference>
<dbReference type="PANTHER" id="PTHR43776">
    <property type="entry name" value="TRANSPORT ATP-BINDING PROTEIN"/>
    <property type="match status" value="1"/>
</dbReference>
<dbReference type="OrthoDB" id="8481147at2"/>
<dbReference type="InterPro" id="IPR027417">
    <property type="entry name" value="P-loop_NTPase"/>
</dbReference>
<evidence type="ECO:0000259" key="5">
    <source>
        <dbReference type="PROSITE" id="PS50893"/>
    </source>
</evidence>